<evidence type="ECO:0000256" key="6">
    <source>
        <dbReference type="ARBA" id="ARBA00023136"/>
    </source>
</evidence>
<gene>
    <name evidence="9" type="ORF">IHBHHGIJ_01923</name>
    <name evidence="10" type="ORF">KFEGEMFD_01525</name>
</gene>
<dbReference type="SUPFAM" id="SSF56935">
    <property type="entry name" value="Porins"/>
    <property type="match status" value="1"/>
</dbReference>
<evidence type="ECO:0000313" key="9">
    <source>
        <dbReference type="EMBL" id="CAA0090051.1"/>
    </source>
</evidence>
<feature type="chain" id="PRO_5036372887" description="Aromatic hydrocarbon degradation protein" evidence="8">
    <location>
        <begin position="31"/>
        <end position="431"/>
    </location>
</feature>
<dbReference type="GO" id="GO:0009279">
    <property type="term" value="C:cell outer membrane"/>
    <property type="evidence" value="ECO:0007669"/>
    <property type="project" value="UniProtKB-SubCell"/>
</dbReference>
<comment type="similarity">
    <text evidence="2">Belongs to the OmpP1/FadL family.</text>
</comment>
<evidence type="ECO:0000313" key="11">
    <source>
        <dbReference type="Proteomes" id="UP000435877"/>
    </source>
</evidence>
<dbReference type="InterPro" id="IPR005017">
    <property type="entry name" value="OMPP1/FadL/TodX"/>
</dbReference>
<evidence type="ECO:0008006" key="13">
    <source>
        <dbReference type="Google" id="ProtNLM"/>
    </source>
</evidence>
<proteinExistence type="inferred from homology"/>
<reference evidence="11 12" key="1">
    <citation type="submission" date="2019-11" db="EMBL/GenBank/DDBJ databases">
        <authorList>
            <person name="Holert J."/>
        </authorList>
    </citation>
    <scope>NUCLEOTIDE SEQUENCE [LARGE SCALE GENOMIC DNA]</scope>
    <source>
        <strain evidence="10">BC3_2A</strain>
        <strain evidence="9">SB11_1A</strain>
    </source>
</reference>
<evidence type="ECO:0000256" key="5">
    <source>
        <dbReference type="ARBA" id="ARBA00022729"/>
    </source>
</evidence>
<evidence type="ECO:0000256" key="7">
    <source>
        <dbReference type="ARBA" id="ARBA00023237"/>
    </source>
</evidence>
<feature type="signal peptide" evidence="8">
    <location>
        <begin position="1"/>
        <end position="30"/>
    </location>
</feature>
<comment type="subcellular location">
    <subcellularLocation>
        <location evidence="1">Cell outer membrane</location>
        <topology evidence="1">Multi-pass membrane protein</topology>
    </subcellularLocation>
</comment>
<dbReference type="EMBL" id="CACSIK010000001">
    <property type="protein sequence ID" value="CAA0090051.1"/>
    <property type="molecule type" value="Genomic_DNA"/>
</dbReference>
<keyword evidence="4" id="KW-0812">Transmembrane</keyword>
<dbReference type="Proteomes" id="UP000439591">
    <property type="component" value="Unassembled WGS sequence"/>
</dbReference>
<dbReference type="RefSeq" id="WP_159268527.1">
    <property type="nucleotide sequence ID" value="NZ_CACSIK010000001.1"/>
</dbReference>
<dbReference type="Pfam" id="PF03349">
    <property type="entry name" value="Toluene_X"/>
    <property type="match status" value="1"/>
</dbReference>
<dbReference type="AlphaFoldDB" id="A0A5S9P268"/>
<evidence type="ECO:0000256" key="3">
    <source>
        <dbReference type="ARBA" id="ARBA00022452"/>
    </source>
</evidence>
<keyword evidence="5 8" id="KW-0732">Signal</keyword>
<evidence type="ECO:0000256" key="2">
    <source>
        <dbReference type="ARBA" id="ARBA00008163"/>
    </source>
</evidence>
<dbReference type="PANTHER" id="PTHR35093">
    <property type="entry name" value="OUTER MEMBRANE PROTEIN NMB0088-RELATED"/>
    <property type="match status" value="1"/>
</dbReference>
<dbReference type="OrthoDB" id="19849at2"/>
<protein>
    <recommendedName>
        <fullName evidence="13">Aromatic hydrocarbon degradation protein</fullName>
    </recommendedName>
</protein>
<dbReference type="Gene3D" id="2.40.160.60">
    <property type="entry name" value="Outer membrane protein transport protein (OMPP1/FadL/TodX)"/>
    <property type="match status" value="1"/>
</dbReference>
<keyword evidence="11" id="KW-1185">Reference proteome</keyword>
<evidence type="ECO:0000313" key="10">
    <source>
        <dbReference type="EMBL" id="CAA0097304.1"/>
    </source>
</evidence>
<keyword evidence="7" id="KW-0998">Cell outer membrane</keyword>
<dbReference type="EMBL" id="CACSIM010000002">
    <property type="protein sequence ID" value="CAA0097304.1"/>
    <property type="molecule type" value="Genomic_DNA"/>
</dbReference>
<dbReference type="PANTHER" id="PTHR35093:SF8">
    <property type="entry name" value="OUTER MEMBRANE PROTEIN NMB0088-RELATED"/>
    <property type="match status" value="1"/>
</dbReference>
<evidence type="ECO:0000313" key="12">
    <source>
        <dbReference type="Proteomes" id="UP000439591"/>
    </source>
</evidence>
<organism evidence="10 12">
    <name type="scientific">Zhongshania aliphaticivorans</name>
    <dbReference type="NCBI Taxonomy" id="1470434"/>
    <lineage>
        <taxon>Bacteria</taxon>
        <taxon>Pseudomonadati</taxon>
        <taxon>Pseudomonadota</taxon>
        <taxon>Gammaproteobacteria</taxon>
        <taxon>Cellvibrionales</taxon>
        <taxon>Spongiibacteraceae</taxon>
        <taxon>Zhongshania</taxon>
    </lineage>
</organism>
<evidence type="ECO:0000256" key="1">
    <source>
        <dbReference type="ARBA" id="ARBA00004571"/>
    </source>
</evidence>
<name>A0A5S9P268_9GAMM</name>
<keyword evidence="3" id="KW-1134">Transmembrane beta strand</keyword>
<dbReference type="GO" id="GO:0015483">
    <property type="term" value="F:long-chain fatty acid transporting porin activity"/>
    <property type="evidence" value="ECO:0007669"/>
    <property type="project" value="TreeGrafter"/>
</dbReference>
<keyword evidence="6" id="KW-0472">Membrane</keyword>
<accession>A0A5S9P268</accession>
<dbReference type="Proteomes" id="UP000435877">
    <property type="component" value="Unassembled WGS sequence"/>
</dbReference>
<evidence type="ECO:0000256" key="8">
    <source>
        <dbReference type="SAM" id="SignalP"/>
    </source>
</evidence>
<sequence>MAKNTNKQPTVRFSILAAALLASISSPSKASIGVIPLGFGSDSIAMAGTDIGYSHDPLSINNNTAGIAKSTTSQLSTVIEPYFMTHIRHADSLNSMQASSNDLTAFLSIGWTTPLEKAPDITIGLGVFAQGGIGYEYKNLNTTFGNQDELSALIGVFRMAPAIAWRVNDKLRIGFSASVNYSQAEQQVFPNTSDAETGFAGLHIKDLSGISYAWRAGIQYDVSNALTLGLAYGSDTKLALQNGSAVVNFEAMGLGRVKYNSAEIDGLKLPKELGIGFAWQATPQLSIGGDLNWYSWSEALGNVTTQLSNTETANAPNEIIVSTDFGGQDQFASSIGAQFQLNERTQITAGINHAGNVIKHGNESTLNNLLAKWHISAGANHQLSEKWKASLAYVYIPIMSRKYTNTQFPIGDDAEETFGGYSIAFGISCQW</sequence>
<evidence type="ECO:0000256" key="4">
    <source>
        <dbReference type="ARBA" id="ARBA00022692"/>
    </source>
</evidence>